<sequence length="722" mass="80361">MANIQTLVASVNKLYLSSDASNKLHSYDTFDALARRRSDDKKRKTWNFDYLSGGPARVSGLGHSWRLCAATELRLVQESSSKNIDGPNQVPCIEIPVTCYQDLLMDVWDKLLFEPEYAGNFKDKQPPRSSLKIPWAWLPGALCLLQECAIAKVGFEKKNIAQGFEALARAQCLLRSKISLDKMMLLSQIEESLEEFAPACTLDLLGMPHTPENAERRLGAIAALRELLRQGLDVESSCQVRDWAWFLNQALKKLLATEIVELVPWDSLALTRKNRKSLESQNQRIVIDFNSFYVINKAKSICECLIASEGVDLKFEEAFCSFLLGQGDEATAVERLRKLELNSRPSSQNSLQIKETREASGADKPLETWLKESVLDCFQIPGIVPRLWHRSIAGALPLDQRDGEPVSSTESSRHLGPAVKQLAPPNLQNPLIEAKAISGSNVGCSPSIQFKRTLGSKQGEAWKFWSGFSHVQQLAVCKVINMQVWRPGNVSRWRMADFFIGEKRETDRKSPPVGTDQLLVLFHWINEMESQFQAQSLQGILASCQAANLQNPLIEAKAISGSNVGCSPSIQFKRTLGSKQGEAWKFWSGFSHVLGKMMYATALGCILVAVCKVITCKFGDQEIRPTTKQNGIMRKLKKVLSILKMQSEDCPESADLQTASLSSGFSSPITSTYRQPMPVEDAETLVKRWQAIKAEALGPEHDIHGLFEILEGSMLVQVGSIS</sequence>
<dbReference type="InterPro" id="IPR044685">
    <property type="entry name" value="CPD1-like"/>
</dbReference>
<dbReference type="PANTHER" id="PTHR33925:SF2">
    <property type="entry name" value="PLASTID DIVISION PROTEIN CDP1, CHLOROPLASTIC"/>
    <property type="match status" value="1"/>
</dbReference>
<protein>
    <submittedName>
        <fullName evidence="3">Plastid division protein CDP1, chloroplastic</fullName>
    </submittedName>
</protein>
<feature type="domain" description="Plastid division protein CDP1-like 1st alpha solenoid" evidence="2">
    <location>
        <begin position="147"/>
        <end position="243"/>
    </location>
</feature>
<dbReference type="GO" id="GO:0009706">
    <property type="term" value="C:chloroplast inner membrane"/>
    <property type="evidence" value="ECO:0007669"/>
    <property type="project" value="TreeGrafter"/>
</dbReference>
<dbReference type="Pfam" id="PF13355">
    <property type="entry name" value="ARC6-like_IMS"/>
    <property type="match status" value="1"/>
</dbReference>
<dbReference type="AlphaFoldDB" id="A0AAW2NES3"/>
<comment type="caution">
    <text evidence="3">The sequence shown here is derived from an EMBL/GenBank/DDBJ whole genome shotgun (WGS) entry which is preliminary data.</text>
</comment>
<name>A0AAW2NES3_9LAMI</name>
<dbReference type="PANTHER" id="PTHR33925">
    <property type="entry name" value="PLASTID DIVISION PROTEIN CDP1, CHLOROPLASTIC-RELATED"/>
    <property type="match status" value="1"/>
</dbReference>
<evidence type="ECO:0000259" key="2">
    <source>
        <dbReference type="Pfam" id="PF25515"/>
    </source>
</evidence>
<dbReference type="Pfam" id="PF25515">
    <property type="entry name" value="Arm_PDR"/>
    <property type="match status" value="1"/>
</dbReference>
<accession>A0AAW2NES3</accession>
<feature type="domain" description="Plastid division protein CDP1-like IMS" evidence="1">
    <location>
        <begin position="682"/>
        <end position="718"/>
    </location>
</feature>
<evidence type="ECO:0000313" key="3">
    <source>
        <dbReference type="EMBL" id="KAL0341688.1"/>
    </source>
</evidence>
<dbReference type="InterPro" id="IPR058032">
    <property type="entry name" value="CDP1-like_a_solenoid_1"/>
</dbReference>
<dbReference type="InterPro" id="IPR025344">
    <property type="entry name" value="CDP1-like_IMS"/>
</dbReference>
<proteinExistence type="predicted"/>
<organism evidence="3">
    <name type="scientific">Sesamum calycinum</name>
    <dbReference type="NCBI Taxonomy" id="2727403"/>
    <lineage>
        <taxon>Eukaryota</taxon>
        <taxon>Viridiplantae</taxon>
        <taxon>Streptophyta</taxon>
        <taxon>Embryophyta</taxon>
        <taxon>Tracheophyta</taxon>
        <taxon>Spermatophyta</taxon>
        <taxon>Magnoliopsida</taxon>
        <taxon>eudicotyledons</taxon>
        <taxon>Gunneridae</taxon>
        <taxon>Pentapetalae</taxon>
        <taxon>asterids</taxon>
        <taxon>lamiids</taxon>
        <taxon>Lamiales</taxon>
        <taxon>Pedaliaceae</taxon>
        <taxon>Sesamum</taxon>
    </lineage>
</organism>
<evidence type="ECO:0000259" key="1">
    <source>
        <dbReference type="Pfam" id="PF13355"/>
    </source>
</evidence>
<reference evidence="3" key="1">
    <citation type="submission" date="2020-06" db="EMBL/GenBank/DDBJ databases">
        <authorList>
            <person name="Li T."/>
            <person name="Hu X."/>
            <person name="Zhang T."/>
            <person name="Song X."/>
            <person name="Zhang H."/>
            <person name="Dai N."/>
            <person name="Sheng W."/>
            <person name="Hou X."/>
            <person name="Wei L."/>
        </authorList>
    </citation>
    <scope>NUCLEOTIDE SEQUENCE</scope>
    <source>
        <strain evidence="3">KEN8</strain>
        <tissue evidence="3">Leaf</tissue>
    </source>
</reference>
<dbReference type="EMBL" id="JACGWM010000011">
    <property type="protein sequence ID" value="KAL0341688.1"/>
    <property type="molecule type" value="Genomic_DNA"/>
</dbReference>
<reference evidence="3" key="2">
    <citation type="journal article" date="2024" name="Plant">
        <title>Genomic evolution and insights into agronomic trait innovations of Sesamum species.</title>
        <authorList>
            <person name="Miao H."/>
            <person name="Wang L."/>
            <person name="Qu L."/>
            <person name="Liu H."/>
            <person name="Sun Y."/>
            <person name="Le M."/>
            <person name="Wang Q."/>
            <person name="Wei S."/>
            <person name="Zheng Y."/>
            <person name="Lin W."/>
            <person name="Duan Y."/>
            <person name="Cao H."/>
            <person name="Xiong S."/>
            <person name="Wang X."/>
            <person name="Wei L."/>
            <person name="Li C."/>
            <person name="Ma Q."/>
            <person name="Ju M."/>
            <person name="Zhao R."/>
            <person name="Li G."/>
            <person name="Mu C."/>
            <person name="Tian Q."/>
            <person name="Mei H."/>
            <person name="Zhang T."/>
            <person name="Gao T."/>
            <person name="Zhang H."/>
        </authorList>
    </citation>
    <scope>NUCLEOTIDE SEQUENCE</scope>
    <source>
        <strain evidence="3">KEN8</strain>
    </source>
</reference>
<gene>
    <name evidence="3" type="ORF">Scaly_1831400</name>
</gene>
<dbReference type="GO" id="GO:0010020">
    <property type="term" value="P:chloroplast fission"/>
    <property type="evidence" value="ECO:0007669"/>
    <property type="project" value="TreeGrafter"/>
</dbReference>